<dbReference type="Pfam" id="PF07690">
    <property type="entry name" value="MFS_1"/>
    <property type="match status" value="1"/>
</dbReference>
<reference evidence="10" key="2">
    <citation type="submission" date="2016-02" db="EMBL/GenBank/DDBJ databases">
        <title>Draft genome sequence of five rapidly growing Mycobacterium species.</title>
        <authorList>
            <person name="Katahira K."/>
            <person name="Gotou Y."/>
            <person name="Iida K."/>
            <person name="Ogura Y."/>
            <person name="Hayashi T."/>
        </authorList>
    </citation>
    <scope>NUCLEOTIDE SEQUENCE [LARGE SCALE GENOMIC DNA]</scope>
    <source>
        <strain evidence="10">JCM6362</strain>
    </source>
</reference>
<dbReference type="OMA" id="VCMAGTT"/>
<accession>A0A100XGA4</accession>
<feature type="transmembrane region" description="Helical" evidence="7">
    <location>
        <begin position="36"/>
        <end position="59"/>
    </location>
</feature>
<keyword evidence="2" id="KW-0813">Transport</keyword>
<protein>
    <submittedName>
        <fullName evidence="9">Major facilitator superfamily protein</fullName>
    </submittedName>
</protein>
<dbReference type="EMBL" id="BCTB01000030">
    <property type="protein sequence ID" value="GAT16110.1"/>
    <property type="molecule type" value="Genomic_DNA"/>
</dbReference>
<feature type="transmembrane region" description="Helical" evidence="7">
    <location>
        <begin position="96"/>
        <end position="118"/>
    </location>
</feature>
<feature type="transmembrane region" description="Helical" evidence="7">
    <location>
        <begin position="130"/>
        <end position="155"/>
    </location>
</feature>
<feature type="transmembrane region" description="Helical" evidence="7">
    <location>
        <begin position="204"/>
        <end position="229"/>
    </location>
</feature>
<dbReference type="InterPro" id="IPR036259">
    <property type="entry name" value="MFS_trans_sf"/>
</dbReference>
<dbReference type="Proteomes" id="UP000069654">
    <property type="component" value="Unassembled WGS sequence"/>
</dbReference>
<feature type="transmembrane region" description="Helical" evidence="7">
    <location>
        <begin position="241"/>
        <end position="261"/>
    </location>
</feature>
<dbReference type="InterPro" id="IPR011701">
    <property type="entry name" value="MFS"/>
</dbReference>
<keyword evidence="4 7" id="KW-0812">Transmembrane</keyword>
<feature type="transmembrane region" description="Helical" evidence="7">
    <location>
        <begin position="359"/>
        <end position="381"/>
    </location>
</feature>
<dbReference type="PANTHER" id="PTHR23517">
    <property type="entry name" value="RESISTANCE PROTEIN MDTM, PUTATIVE-RELATED-RELATED"/>
    <property type="match status" value="1"/>
</dbReference>
<comment type="subcellular location">
    <subcellularLocation>
        <location evidence="1">Cell membrane</location>
        <topology evidence="1">Multi-pass membrane protein</topology>
    </subcellularLocation>
</comment>
<reference evidence="9 10" key="1">
    <citation type="journal article" date="2016" name="Genome Announc.">
        <title>Draft Genome Sequences of Five Rapidly Growing Mycobacterium Species, M. thermoresistibile, M. fortuitum subsp. acetamidolyticum, M. canariasense, M. brisbanense, and M. novocastrense.</title>
        <authorList>
            <person name="Katahira K."/>
            <person name="Ogura Y."/>
            <person name="Gotoh Y."/>
            <person name="Hayashi T."/>
        </authorList>
    </citation>
    <scope>NUCLEOTIDE SEQUENCE [LARGE SCALE GENOMIC DNA]</scope>
    <source>
        <strain evidence="9 10">JCM6362</strain>
    </source>
</reference>
<feature type="transmembrane region" description="Helical" evidence="7">
    <location>
        <begin position="71"/>
        <end position="90"/>
    </location>
</feature>
<comment type="caution">
    <text evidence="9">The sequence shown here is derived from an EMBL/GenBank/DDBJ whole genome shotgun (WGS) entry which is preliminary data.</text>
</comment>
<organism evidence="9 10">
    <name type="scientific">Mycolicibacterium thermoresistibile</name>
    <name type="common">Mycobacterium thermoresistibile</name>
    <dbReference type="NCBI Taxonomy" id="1797"/>
    <lineage>
        <taxon>Bacteria</taxon>
        <taxon>Bacillati</taxon>
        <taxon>Actinomycetota</taxon>
        <taxon>Actinomycetes</taxon>
        <taxon>Mycobacteriales</taxon>
        <taxon>Mycobacteriaceae</taxon>
        <taxon>Mycolicibacterium</taxon>
    </lineage>
</organism>
<dbReference type="GO" id="GO:0005886">
    <property type="term" value="C:plasma membrane"/>
    <property type="evidence" value="ECO:0007669"/>
    <property type="project" value="UniProtKB-SubCell"/>
</dbReference>
<feature type="transmembrane region" description="Helical" evidence="7">
    <location>
        <begin position="161"/>
        <end position="183"/>
    </location>
</feature>
<dbReference type="SUPFAM" id="SSF103473">
    <property type="entry name" value="MFS general substrate transporter"/>
    <property type="match status" value="1"/>
</dbReference>
<evidence type="ECO:0000256" key="4">
    <source>
        <dbReference type="ARBA" id="ARBA00022692"/>
    </source>
</evidence>
<dbReference type="RefSeq" id="WP_003926162.1">
    <property type="nucleotide sequence ID" value="NZ_LT906483.1"/>
</dbReference>
<evidence type="ECO:0000256" key="3">
    <source>
        <dbReference type="ARBA" id="ARBA00022475"/>
    </source>
</evidence>
<dbReference type="STRING" id="1797.RMCT_3079"/>
<keyword evidence="3" id="KW-1003">Cell membrane</keyword>
<dbReference type="GO" id="GO:0022857">
    <property type="term" value="F:transmembrane transporter activity"/>
    <property type="evidence" value="ECO:0007669"/>
    <property type="project" value="InterPro"/>
</dbReference>
<feature type="domain" description="Major facilitator superfamily (MFS) profile" evidence="8">
    <location>
        <begin position="1"/>
        <end position="386"/>
    </location>
</feature>
<dbReference type="PROSITE" id="PS50850">
    <property type="entry name" value="MFS"/>
    <property type="match status" value="1"/>
</dbReference>
<dbReference type="InterPro" id="IPR050171">
    <property type="entry name" value="MFS_Transporters"/>
</dbReference>
<gene>
    <name evidence="9" type="ORF">RMCT_3079</name>
</gene>
<keyword evidence="5 7" id="KW-1133">Transmembrane helix</keyword>
<dbReference type="Gene3D" id="1.20.1250.20">
    <property type="entry name" value="MFS general substrate transporter like domains"/>
    <property type="match status" value="1"/>
</dbReference>
<evidence type="ECO:0000313" key="9">
    <source>
        <dbReference type="EMBL" id="GAT16110.1"/>
    </source>
</evidence>
<feature type="transmembrane region" description="Helical" evidence="7">
    <location>
        <begin position="295"/>
        <end position="317"/>
    </location>
</feature>
<evidence type="ECO:0000256" key="2">
    <source>
        <dbReference type="ARBA" id="ARBA00022448"/>
    </source>
</evidence>
<name>A0A100XGA4_MYCTH</name>
<dbReference type="AlphaFoldDB" id="A0A100XGA4"/>
<evidence type="ECO:0000256" key="7">
    <source>
        <dbReference type="SAM" id="Phobius"/>
    </source>
</evidence>
<sequence>MRRFAFPLLAYAFAAVMVGTTVPTPMYAVYAERLGFGVLTTTVVFAGYTAGVLFALVVFGRWSDALGRRPMLLAGVGCAIVSALVFLIAGSVPQLIAARFVSGMSAGIFTGTATAAVIEAAPERRRSRAAAVATVANIGGLGAGPLLAGILVQYAPWPLHLTFWVHIVLMVLAAAAIAVAPETSPRTGRLGVQRLSLPPQVRKVFAIASLAAFAGFAVTGLFTAVAPSFLAEVIGVRNHAVAGAVAASIFAASAVTQVLGASVSPRRAVAVGCALLIVGMVFLAAALVWSSLPALIATAVVAGAGQGLSFSRGLAAVSARTPSDQRGEVSSTYFVVAYVALLVPVIGEGWAAHHWGLRTAGISFAVGVAVLAIGCLIAILIQESRDPQAI</sequence>
<evidence type="ECO:0000259" key="8">
    <source>
        <dbReference type="PROSITE" id="PS50850"/>
    </source>
</evidence>
<dbReference type="PANTHER" id="PTHR23517:SF13">
    <property type="entry name" value="MAJOR FACILITATOR SUPERFAMILY MFS_1"/>
    <property type="match status" value="1"/>
</dbReference>
<evidence type="ECO:0000256" key="1">
    <source>
        <dbReference type="ARBA" id="ARBA00004651"/>
    </source>
</evidence>
<evidence type="ECO:0000313" key="10">
    <source>
        <dbReference type="Proteomes" id="UP000069654"/>
    </source>
</evidence>
<evidence type="ECO:0000256" key="5">
    <source>
        <dbReference type="ARBA" id="ARBA00022989"/>
    </source>
</evidence>
<proteinExistence type="predicted"/>
<dbReference type="InterPro" id="IPR020846">
    <property type="entry name" value="MFS_dom"/>
</dbReference>
<keyword evidence="6 7" id="KW-0472">Membrane</keyword>
<feature type="transmembrane region" description="Helical" evidence="7">
    <location>
        <begin position="329"/>
        <end position="347"/>
    </location>
</feature>
<feature type="transmembrane region" description="Helical" evidence="7">
    <location>
        <begin position="268"/>
        <end position="289"/>
    </location>
</feature>
<evidence type="ECO:0000256" key="6">
    <source>
        <dbReference type="ARBA" id="ARBA00023136"/>
    </source>
</evidence>